<dbReference type="STRING" id="153721.MYP_110"/>
<dbReference type="OrthoDB" id="1414892at2"/>
<proteinExistence type="predicted"/>
<comment type="caution">
    <text evidence="1">The sequence shown here is derived from an EMBL/GenBank/DDBJ whole genome shotgun (WGS) entry which is preliminary data.</text>
</comment>
<evidence type="ECO:0000313" key="2">
    <source>
        <dbReference type="Proteomes" id="UP000030185"/>
    </source>
</evidence>
<dbReference type="EMBL" id="BBLT01000001">
    <property type="protein sequence ID" value="GAL82884.1"/>
    <property type="molecule type" value="Genomic_DNA"/>
</dbReference>
<keyword evidence="2" id="KW-1185">Reference proteome</keyword>
<accession>A0A098L961</accession>
<name>A0A098L961_9BACT</name>
<organism evidence="1 2">
    <name type="scientific">Sporocytophaga myxococcoides</name>
    <dbReference type="NCBI Taxonomy" id="153721"/>
    <lineage>
        <taxon>Bacteria</taxon>
        <taxon>Pseudomonadati</taxon>
        <taxon>Bacteroidota</taxon>
        <taxon>Cytophagia</taxon>
        <taxon>Cytophagales</taxon>
        <taxon>Cytophagaceae</taxon>
        <taxon>Sporocytophaga</taxon>
    </lineage>
</organism>
<dbReference type="Proteomes" id="UP000030185">
    <property type="component" value="Unassembled WGS sequence"/>
</dbReference>
<gene>
    <name evidence="1" type="ORF">MYP_110</name>
</gene>
<protein>
    <submittedName>
        <fullName evidence="1">Uncharacterized protein</fullName>
    </submittedName>
</protein>
<evidence type="ECO:0000313" key="1">
    <source>
        <dbReference type="EMBL" id="GAL82884.1"/>
    </source>
</evidence>
<sequence length="222" mass="26110">MIKQLYLTQIRSKDGQIAEFTYSDDSDLSSSQIKYAKAVLSDKYIIGSLFDKNKNPFGINDTIWINEKKLPFKAVEHHTFDNGTMIIDRTDYYYENDLLTKTITQRNDNDEPSERVKLFTYINGNCNLTREFENKEGVEVPDTTYVEFEYYLDKPAQKELMYEFGNPGKYLVKSVVETLKGRFQYKHSVNYTYETNTDGLVTKQTVERDGELYFIKYDYTCQ</sequence>
<dbReference type="RefSeq" id="WP_045457039.1">
    <property type="nucleotide sequence ID" value="NZ_BBLT01000001.1"/>
</dbReference>
<reference evidence="1 2" key="1">
    <citation type="submission" date="2014-09" db="EMBL/GenBank/DDBJ databases">
        <title>Sporocytophaga myxococcoides PG-01 genome sequencing.</title>
        <authorList>
            <person name="Liu L."/>
            <person name="Gao P.J."/>
            <person name="Chen G.J."/>
            <person name="Wang L.S."/>
        </authorList>
    </citation>
    <scope>NUCLEOTIDE SEQUENCE [LARGE SCALE GENOMIC DNA]</scope>
    <source>
        <strain evidence="1 2">PG-01</strain>
    </source>
</reference>
<dbReference type="AlphaFoldDB" id="A0A098L961"/>